<dbReference type="Proteomes" id="UP000299102">
    <property type="component" value="Unassembled WGS sequence"/>
</dbReference>
<gene>
    <name evidence="1" type="ORF">EVAR_55672_1</name>
</gene>
<keyword evidence="2" id="KW-1185">Reference proteome</keyword>
<protein>
    <submittedName>
        <fullName evidence="1">Uncharacterized protein</fullName>
    </submittedName>
</protein>
<accession>A0A4C1ZW87</accession>
<reference evidence="1 2" key="1">
    <citation type="journal article" date="2019" name="Commun. Biol.">
        <title>The bagworm genome reveals a unique fibroin gene that provides high tensile strength.</title>
        <authorList>
            <person name="Kono N."/>
            <person name="Nakamura H."/>
            <person name="Ohtoshi R."/>
            <person name="Tomita M."/>
            <person name="Numata K."/>
            <person name="Arakawa K."/>
        </authorList>
    </citation>
    <scope>NUCLEOTIDE SEQUENCE [LARGE SCALE GENOMIC DNA]</scope>
</reference>
<dbReference type="EMBL" id="BGZK01002301">
    <property type="protein sequence ID" value="GBP92716.1"/>
    <property type="molecule type" value="Genomic_DNA"/>
</dbReference>
<proteinExistence type="predicted"/>
<comment type="caution">
    <text evidence="1">The sequence shown here is derived from an EMBL/GenBank/DDBJ whole genome shotgun (WGS) entry which is preliminary data.</text>
</comment>
<evidence type="ECO:0000313" key="1">
    <source>
        <dbReference type="EMBL" id="GBP92716.1"/>
    </source>
</evidence>
<dbReference type="AlphaFoldDB" id="A0A4C1ZW87"/>
<name>A0A4C1ZW87_EUMVA</name>
<evidence type="ECO:0000313" key="2">
    <source>
        <dbReference type="Proteomes" id="UP000299102"/>
    </source>
</evidence>
<sequence length="123" mass="13471">MGGLEVRRESSEKSLLSVIVQTTELSLRCIRHVICDGFGNASVLENNKKRAEIQINSFLFVIFFTPISRLRVHTVRSDNAYSAGPIAARACAGPSRIAGQVCFVRSIVGCACELLMSDDDHDN</sequence>
<organism evidence="1 2">
    <name type="scientific">Eumeta variegata</name>
    <name type="common">Bagworm moth</name>
    <name type="synonym">Eumeta japonica</name>
    <dbReference type="NCBI Taxonomy" id="151549"/>
    <lineage>
        <taxon>Eukaryota</taxon>
        <taxon>Metazoa</taxon>
        <taxon>Ecdysozoa</taxon>
        <taxon>Arthropoda</taxon>
        <taxon>Hexapoda</taxon>
        <taxon>Insecta</taxon>
        <taxon>Pterygota</taxon>
        <taxon>Neoptera</taxon>
        <taxon>Endopterygota</taxon>
        <taxon>Lepidoptera</taxon>
        <taxon>Glossata</taxon>
        <taxon>Ditrysia</taxon>
        <taxon>Tineoidea</taxon>
        <taxon>Psychidae</taxon>
        <taxon>Oiketicinae</taxon>
        <taxon>Eumeta</taxon>
    </lineage>
</organism>